<dbReference type="EMBL" id="JASUXU010000006">
    <property type="protein sequence ID" value="KAK0325801.1"/>
    <property type="molecule type" value="Genomic_DNA"/>
</dbReference>
<dbReference type="GO" id="GO:0003684">
    <property type="term" value="F:damaged DNA binding"/>
    <property type="evidence" value="ECO:0007669"/>
    <property type="project" value="InterPro"/>
</dbReference>
<proteinExistence type="inferred from homology"/>
<dbReference type="SUPFAM" id="SSF54001">
    <property type="entry name" value="Cysteine proteinases"/>
    <property type="match status" value="1"/>
</dbReference>
<protein>
    <recommendedName>
        <fullName evidence="12">Xeroderma pigmentosum group C-complementing protein</fullName>
    </recommendedName>
</protein>
<name>A0AAN6FWN0_9PEZI</name>
<accession>A0AAN6FWN0</accession>
<dbReference type="AlphaFoldDB" id="A0AAN6FWN0"/>
<feature type="compositionally biased region" description="Acidic residues" evidence="6">
    <location>
        <begin position="148"/>
        <end position="169"/>
    </location>
</feature>
<feature type="compositionally biased region" description="Low complexity" evidence="6">
    <location>
        <begin position="1137"/>
        <end position="1167"/>
    </location>
</feature>
<dbReference type="InterPro" id="IPR038765">
    <property type="entry name" value="Papain-like_cys_pep_sf"/>
</dbReference>
<evidence type="ECO:0000256" key="5">
    <source>
        <dbReference type="ARBA" id="ARBA00023242"/>
    </source>
</evidence>
<feature type="compositionally biased region" description="Acidic residues" evidence="6">
    <location>
        <begin position="1212"/>
        <end position="1221"/>
    </location>
</feature>
<feature type="region of interest" description="Disordered" evidence="6">
    <location>
        <begin position="95"/>
        <end position="195"/>
    </location>
</feature>
<reference evidence="10" key="1">
    <citation type="submission" date="2021-12" db="EMBL/GenBank/DDBJ databases">
        <title>Black yeast isolated from Biological Soil Crust.</title>
        <authorList>
            <person name="Kurbessoian T."/>
        </authorList>
    </citation>
    <scope>NUCLEOTIDE SEQUENCE</scope>
    <source>
        <strain evidence="10">CCFEE 5208</strain>
    </source>
</reference>
<dbReference type="InterPro" id="IPR018327">
    <property type="entry name" value="BHD_2"/>
</dbReference>
<dbReference type="GO" id="GO:0003697">
    <property type="term" value="F:single-stranded DNA binding"/>
    <property type="evidence" value="ECO:0007669"/>
    <property type="project" value="TreeGrafter"/>
</dbReference>
<dbReference type="InterPro" id="IPR018326">
    <property type="entry name" value="Rad4_beta-hairpin_dom1"/>
</dbReference>
<dbReference type="PANTHER" id="PTHR12135">
    <property type="entry name" value="DNA REPAIR PROTEIN XP-C / RAD4"/>
    <property type="match status" value="1"/>
</dbReference>
<evidence type="ECO:0000256" key="6">
    <source>
        <dbReference type="SAM" id="MobiDB-lite"/>
    </source>
</evidence>
<dbReference type="SMART" id="SM01032">
    <property type="entry name" value="BHD_3"/>
    <property type="match status" value="1"/>
</dbReference>
<feature type="domain" description="Rad4 beta-hairpin" evidence="7">
    <location>
        <begin position="722"/>
        <end position="782"/>
    </location>
</feature>
<dbReference type="SMART" id="SM01031">
    <property type="entry name" value="BHD_2"/>
    <property type="match status" value="1"/>
</dbReference>
<feature type="domain" description="Rad4 beta-hairpin" evidence="9">
    <location>
        <begin position="854"/>
        <end position="928"/>
    </location>
</feature>
<evidence type="ECO:0000256" key="4">
    <source>
        <dbReference type="ARBA" id="ARBA00023204"/>
    </source>
</evidence>
<dbReference type="PANTHER" id="PTHR12135:SF2">
    <property type="entry name" value="DNA REPAIR PROTEIN RAD34"/>
    <property type="match status" value="1"/>
</dbReference>
<evidence type="ECO:0000259" key="7">
    <source>
        <dbReference type="SMART" id="SM01030"/>
    </source>
</evidence>
<feature type="compositionally biased region" description="Basic and acidic residues" evidence="6">
    <location>
        <begin position="138"/>
        <end position="147"/>
    </location>
</feature>
<dbReference type="Pfam" id="PF10403">
    <property type="entry name" value="BHD_1"/>
    <property type="match status" value="1"/>
</dbReference>
<feature type="compositionally biased region" description="Polar residues" evidence="6">
    <location>
        <begin position="1070"/>
        <end position="1079"/>
    </location>
</feature>
<evidence type="ECO:0000313" key="11">
    <source>
        <dbReference type="Proteomes" id="UP001168146"/>
    </source>
</evidence>
<dbReference type="Pfam" id="PF10405">
    <property type="entry name" value="BHD_3"/>
    <property type="match status" value="1"/>
</dbReference>
<dbReference type="Pfam" id="PF03835">
    <property type="entry name" value="Rad4"/>
    <property type="match status" value="1"/>
</dbReference>
<evidence type="ECO:0000313" key="10">
    <source>
        <dbReference type="EMBL" id="KAK0325801.1"/>
    </source>
</evidence>
<evidence type="ECO:0000259" key="8">
    <source>
        <dbReference type="SMART" id="SM01031"/>
    </source>
</evidence>
<dbReference type="InterPro" id="IPR018325">
    <property type="entry name" value="Rad4/PNGase_transGLS-fold"/>
</dbReference>
<dbReference type="Gene3D" id="2.20.20.110">
    <property type="entry name" value="Rad4, beta-hairpin domain BHD1"/>
    <property type="match status" value="1"/>
</dbReference>
<dbReference type="Gene3D" id="3.90.260.10">
    <property type="entry name" value="Transglutaminase-like"/>
    <property type="match status" value="1"/>
</dbReference>
<evidence type="ECO:0000259" key="9">
    <source>
        <dbReference type="SMART" id="SM01032"/>
    </source>
</evidence>
<comment type="subcellular location">
    <subcellularLocation>
        <location evidence="1">Nucleus</location>
    </subcellularLocation>
</comment>
<feature type="compositionally biased region" description="Low complexity" evidence="6">
    <location>
        <begin position="111"/>
        <end position="123"/>
    </location>
</feature>
<evidence type="ECO:0000256" key="3">
    <source>
        <dbReference type="ARBA" id="ARBA00022763"/>
    </source>
</evidence>
<dbReference type="GO" id="GO:0000111">
    <property type="term" value="C:nucleotide-excision repair factor 2 complex"/>
    <property type="evidence" value="ECO:0007669"/>
    <property type="project" value="TreeGrafter"/>
</dbReference>
<feature type="compositionally biased region" description="Basic and acidic residues" evidence="6">
    <location>
        <begin position="709"/>
        <end position="720"/>
    </location>
</feature>
<dbReference type="Proteomes" id="UP001168146">
    <property type="component" value="Unassembled WGS sequence"/>
</dbReference>
<dbReference type="Pfam" id="PF10404">
    <property type="entry name" value="BHD_2"/>
    <property type="match status" value="1"/>
</dbReference>
<gene>
    <name evidence="10" type="ORF">LTR82_003338</name>
</gene>
<dbReference type="GO" id="GO:0071942">
    <property type="term" value="C:XPC complex"/>
    <property type="evidence" value="ECO:0007669"/>
    <property type="project" value="TreeGrafter"/>
</dbReference>
<keyword evidence="5" id="KW-0539">Nucleus</keyword>
<dbReference type="GO" id="GO:0005737">
    <property type="term" value="C:cytoplasm"/>
    <property type="evidence" value="ECO:0007669"/>
    <property type="project" value="TreeGrafter"/>
</dbReference>
<organism evidence="10 11">
    <name type="scientific">Friedmanniomyces endolithicus</name>
    <dbReference type="NCBI Taxonomy" id="329885"/>
    <lineage>
        <taxon>Eukaryota</taxon>
        <taxon>Fungi</taxon>
        <taxon>Dikarya</taxon>
        <taxon>Ascomycota</taxon>
        <taxon>Pezizomycotina</taxon>
        <taxon>Dothideomycetes</taxon>
        <taxon>Dothideomycetidae</taxon>
        <taxon>Mycosphaerellales</taxon>
        <taxon>Teratosphaeriaceae</taxon>
        <taxon>Friedmanniomyces</taxon>
    </lineage>
</organism>
<feature type="compositionally biased region" description="Basic residues" evidence="6">
    <location>
        <begin position="1230"/>
        <end position="1239"/>
    </location>
</feature>
<keyword evidence="4" id="KW-0234">DNA repair</keyword>
<comment type="caution">
    <text evidence="10">The sequence shown here is derived from an EMBL/GenBank/DDBJ whole genome shotgun (WGS) entry which is preliminary data.</text>
</comment>
<feature type="region of interest" description="Disordered" evidence="6">
    <location>
        <begin position="470"/>
        <end position="571"/>
    </location>
</feature>
<evidence type="ECO:0008006" key="12">
    <source>
        <dbReference type="Google" id="ProtNLM"/>
    </source>
</evidence>
<feature type="compositionally biased region" description="Basic and acidic residues" evidence="6">
    <location>
        <begin position="500"/>
        <end position="510"/>
    </location>
</feature>
<dbReference type="GO" id="GO:0006298">
    <property type="term" value="P:mismatch repair"/>
    <property type="evidence" value="ECO:0007669"/>
    <property type="project" value="TreeGrafter"/>
</dbReference>
<dbReference type="SMART" id="SM01030">
    <property type="entry name" value="BHD_1"/>
    <property type="match status" value="1"/>
</dbReference>
<feature type="region of interest" description="Disordered" evidence="6">
    <location>
        <begin position="699"/>
        <end position="720"/>
    </location>
</feature>
<keyword evidence="3" id="KW-0227">DNA damage</keyword>
<dbReference type="GO" id="GO:0006289">
    <property type="term" value="P:nucleotide-excision repair"/>
    <property type="evidence" value="ECO:0007669"/>
    <property type="project" value="InterPro"/>
</dbReference>
<dbReference type="Gene3D" id="3.30.70.2460">
    <property type="entry name" value="Rad4, beta-hairpin domain BHD3"/>
    <property type="match status" value="1"/>
</dbReference>
<evidence type="ECO:0000256" key="2">
    <source>
        <dbReference type="ARBA" id="ARBA00009525"/>
    </source>
</evidence>
<feature type="domain" description="Rad4 beta-hairpin" evidence="8">
    <location>
        <begin position="784"/>
        <end position="847"/>
    </location>
</feature>
<evidence type="ECO:0000256" key="1">
    <source>
        <dbReference type="ARBA" id="ARBA00004123"/>
    </source>
</evidence>
<dbReference type="InterPro" id="IPR018328">
    <property type="entry name" value="Rad4_beta-hairpin_dom3"/>
</dbReference>
<dbReference type="InterPro" id="IPR036985">
    <property type="entry name" value="Transglutaminase-like_sf"/>
</dbReference>
<sequence length="1239" mass="137916">MTFEPEGDVEAEVNAKEIDQNVVCWTAEVHREKRKFTRRRARARVRLAFLPDPSTSCFRYDREVNNVPRYSHIHLAFSTCRRQATVAWPIMPPWVSRKRAPSPVPVPTPPSKGARPAAKPAKPTLFDAVDAPAKRRKTVEETKKLLDELNEDDDDDDSLSEADSDDFEDVPPAKRRKTVPATTHEHDGDSDDEMDWEDAIQNDSSAQPTPGPSAVVQELEIGDVSFSLKEDGGVADQGIHIPGLGKKGPSKREKFVRIQSHCLHVQSLMWHNSIRNSWLNDVEVQRTLVDGLAEGVKREVTRWKEAMGTLSMDELVAKKKAAAVKGKGKRKIKGKGRDWHYDAEHAEQGVPNLSAGDPLLRLLKVLTAYWRKRFAVTAPGLRKQGYMAIKRLRDEVKNWEKSKGDVEEHGERIESLAHFRKLAKTYEGSRDVGAQLFAALLRGLGLDTRMVASLQPVGFGFSKTEEAFARRPKKKAGTVEKAEVMSDSDVVEVTSKKGGSVKESKAELKKKQPARKPGRGKKDTPISLDDSDSSLSSAVSDTGEAPVKDDEDDLSVIDITPSTPRRKPNKKYDRELAFPNYWVEVCSPATHKYIPVDPIVLSTIASNEDLLQTFEPRGKKAELAKQVMAYTIAFSTDGTAKDVTVRYLRKHQLPGKTKGMRMPAERVPIYNRKGKVKRYEDYDWFRTVMAGYARPHRKRTAADDLEEQTDLKPYEPEKQEKEVDKESLLWYKQSADFVLEQHLRREEALLPGSESVKSFTPAGKKGAKSTEIIPVYRREDVVACKTVESWHKEGRALREGQHPLKLVPMRAVTLIRKREMEDALRETGEKLKQGLYSREQTDWIIPPPIRDGVIPKNAFGNMDVYVPTMVPGGAVHVPLKGTAKLCRKLEIDYAEACTGFEFGKQRAVPVLTGVVVAEEHEILLREAWREEQKEIKRKEDVKRTAVALQWWRKMVLGLRVLERMRVDYEGSGGGQDEVNPFVAKAKREGRKVVDVREKAEAGADDEGGGFFLPGHDEEEVPQHRKKAAVPEAGDDVDGGGGFLAESGEEDHTAGDGGYLVEELPGEVKSKASNKQTPITPISLPLSHKSSGRANGDTEDVKMGDNTTTKRALPPPGKRKVAQKAEPNRRSNPKATSESESSLSDLADEGATSSNATSDSDSEPQPSSRSKKSKPASPKVILQPQTHPRKPRVAKKLTPLKSQYFAASSAGASDEDEGESTEAEVILPRRTTARTSRRSG</sequence>
<dbReference type="InterPro" id="IPR042488">
    <property type="entry name" value="Rad4_BHD3_sf"/>
</dbReference>
<feature type="region of interest" description="Disordered" evidence="6">
    <location>
        <begin position="1016"/>
        <end position="1239"/>
    </location>
</feature>
<comment type="similarity">
    <text evidence="2">Belongs to the XPC family.</text>
</comment>
<dbReference type="FunFam" id="3.30.70.2460:FF:000001">
    <property type="entry name" value="DNA repair protein Rad4 family"/>
    <property type="match status" value="1"/>
</dbReference>
<dbReference type="InterPro" id="IPR004583">
    <property type="entry name" value="DNA_repair_Rad4"/>
</dbReference>